<comment type="caution">
    <text evidence="11">The sequence shown here is derived from an EMBL/GenBank/DDBJ whole genome shotgun (WGS) entry which is preliminary data.</text>
</comment>
<dbReference type="InterPro" id="IPR013525">
    <property type="entry name" value="ABC2_TM"/>
</dbReference>
<dbReference type="Proteomes" id="UP000663853">
    <property type="component" value="Unassembled WGS sequence"/>
</dbReference>
<evidence type="ECO:0000256" key="4">
    <source>
        <dbReference type="ARBA" id="ARBA00022741"/>
    </source>
</evidence>
<dbReference type="Pfam" id="PF01061">
    <property type="entry name" value="ABC2_membrane"/>
    <property type="match status" value="2"/>
</dbReference>
<keyword evidence="2" id="KW-0813">Transport</keyword>
<evidence type="ECO:0000259" key="10">
    <source>
        <dbReference type="PROSITE" id="PS50893"/>
    </source>
</evidence>
<feature type="compositionally biased region" description="Polar residues" evidence="8">
    <location>
        <begin position="1"/>
        <end position="18"/>
    </location>
</feature>
<keyword evidence="6 9" id="KW-1133">Transmembrane helix</keyword>
<feature type="domain" description="ABC transporter" evidence="10">
    <location>
        <begin position="739"/>
        <end position="994"/>
    </location>
</feature>
<feature type="domain" description="ABC transporter" evidence="10">
    <location>
        <begin position="43"/>
        <end position="297"/>
    </location>
</feature>
<evidence type="ECO:0000256" key="2">
    <source>
        <dbReference type="ARBA" id="ARBA00022448"/>
    </source>
</evidence>
<evidence type="ECO:0000313" key="11">
    <source>
        <dbReference type="EMBL" id="CAE6514119.1"/>
    </source>
</evidence>
<feature type="transmembrane region" description="Helical" evidence="9">
    <location>
        <begin position="1197"/>
        <end position="1219"/>
    </location>
</feature>
<dbReference type="InterPro" id="IPR043926">
    <property type="entry name" value="ABCG_dom"/>
</dbReference>
<feature type="transmembrane region" description="Helical" evidence="9">
    <location>
        <begin position="1226"/>
        <end position="1251"/>
    </location>
</feature>
<dbReference type="InterPro" id="IPR017871">
    <property type="entry name" value="ABC_transporter-like_CS"/>
</dbReference>
<evidence type="ECO:0000256" key="7">
    <source>
        <dbReference type="ARBA" id="ARBA00023136"/>
    </source>
</evidence>
<evidence type="ECO:0000313" key="12">
    <source>
        <dbReference type="Proteomes" id="UP000663853"/>
    </source>
</evidence>
<gene>
    <name evidence="11" type="ORF">RDB_LOCUS133689</name>
</gene>
<name>A0A8H3DC35_9AGAM</name>
<dbReference type="PANTHER" id="PTHR48041">
    <property type="entry name" value="ABC TRANSPORTER G FAMILY MEMBER 28"/>
    <property type="match status" value="1"/>
</dbReference>
<dbReference type="Pfam" id="PF00005">
    <property type="entry name" value="ABC_tran"/>
    <property type="match status" value="2"/>
</dbReference>
<keyword evidence="3 9" id="KW-0812">Transmembrane</keyword>
<reference evidence="11" key="1">
    <citation type="submission" date="2021-01" db="EMBL/GenBank/DDBJ databases">
        <authorList>
            <person name="Kaushik A."/>
        </authorList>
    </citation>
    <scope>NUCLEOTIDE SEQUENCE</scope>
    <source>
        <strain evidence="11">AG6-10EEA</strain>
    </source>
</reference>
<feature type="region of interest" description="Disordered" evidence="8">
    <location>
        <begin position="1"/>
        <end position="22"/>
    </location>
</feature>
<evidence type="ECO:0000256" key="8">
    <source>
        <dbReference type="SAM" id="MobiDB-lite"/>
    </source>
</evidence>
<sequence length="1338" mass="147153">MPQQRNMANEPSANSTNALPPPPTYDLIVDGYTIAVPPPRSVLPLPGFLRPKSSESEHGTIIRDVSLRCESGEMMAIIGGSGSGKTTLLHALVGRLANLPVTAGQVKYEPTDIQLSTKESAALSARKMKDRIGFVRQNDYLLEHLTVRETLDYAAALRLPSSISSSTRRLIVDQTIRELGLGDATDTVVGGALRKGISGGERRRLTIALSLISLPSILALDEPTTGLDAFTAYALLQTLSSLARRGRTVVMSVHQPRSDAWELFDRIVVLSKGDVVFAGRRERCLGWFEEMGMGRPGDRVGETEAEKGSINEEAEDGTGVNPLDWLIDICSVDPRDQGSTQRVSRLVQGWKDGGKIIAGEHNPSRQSGVLSDAMQRVPSIQPQEQNLLYANVDQDEGQPGSRPQLLKRPGWVRQTVVLTSRATKGVSRDYAQILGFACQSIGIAVLLGITFLRLGESPADIQSLKTLSYQHAPCYFYLTLIYAIYKFCETDLVIFDREREDHLYQVFPWLISEYISTLLLNAISSGLFAIILYFLTNMRTENLAANLFIFVAECVLVQLGTVGFALLAASLQRTYAQASLMANGLSIFFLLTAGYLLIHPPVYVDWVKWISVYYYGFRAVAISQFKNRTFACPGVEGAARNQASCSYHHASMPLTLYGKCDGNQVLTGLRIPVDHVVGYYFAGLVGLAVAFPLIAGIILSVYKPGGTRYARKVDLSESGKDPALYSDMDISRQRIDVEVRNLGLTWTKTSLLTRKKTEKRILSGVNAVFPSGQVTAILGPSGAGKSTLLQLLAARKMNAGVGAGFKSQGEILFNGRPVDKSMREQIAFVEQEDDYHLPALTVRETLRYAAILRLPKTMSRKSKIARAEEVMKMLGLDLCADNLVGGELLKGISGGEKRRLSLAVQMINDPAVLIVDEPTSGLDALTANNVMTALNDIARSGRTIILSIHQPRSDIYIEKLDNVVLLVKGGQIAYAGPRTEVGSTFASAGHPIPPLYNPADWLLDLASVDLRGDQETATRQRVAKLVEFWAGAHREKQEQWKEKEEYLVQAGVQEDRFTPMWIALPLIVERMTKNLWRQQAVFWVRLQQLPFLGVLFLLFYQRLKHGSSGGQDRIGYFQEMVSPVAFVGLLNCIAIFPKDRDLYFHEYRSSAAYSEATFVLGFTLVALPMEILAALLFTVVTNIGAGMQTSPRIFFEYAFAIFALQSNGESFGIIFACLTNSLGLSVSLVSTFITVLVQLSGIISVSIPTWLSDIAYVTTMKYAARVIAVNESIGLKLNCPPETIQSGECLVQDGQQLLDLLGFSNDIRTGRYLGILVGLAVAYRVLAWFFVAIKIRRG</sequence>
<feature type="transmembrane region" description="Helical" evidence="9">
    <location>
        <begin position="475"/>
        <end position="494"/>
    </location>
</feature>
<dbReference type="Gene3D" id="3.40.50.300">
    <property type="entry name" value="P-loop containing nucleotide triphosphate hydrolases"/>
    <property type="match status" value="2"/>
</dbReference>
<dbReference type="InterPro" id="IPR003439">
    <property type="entry name" value="ABC_transporter-like_ATP-bd"/>
</dbReference>
<dbReference type="PROSITE" id="PS00211">
    <property type="entry name" value="ABC_TRANSPORTER_1"/>
    <property type="match status" value="2"/>
</dbReference>
<keyword evidence="5" id="KW-0067">ATP-binding</keyword>
<dbReference type="PANTHER" id="PTHR48041:SF119">
    <property type="entry name" value="ROA1P"/>
    <property type="match status" value="1"/>
</dbReference>
<proteinExistence type="predicted"/>
<evidence type="ECO:0000256" key="6">
    <source>
        <dbReference type="ARBA" id="ARBA00022989"/>
    </source>
</evidence>
<dbReference type="GO" id="GO:0005524">
    <property type="term" value="F:ATP binding"/>
    <property type="evidence" value="ECO:0007669"/>
    <property type="project" value="UniProtKB-KW"/>
</dbReference>
<evidence type="ECO:0000256" key="9">
    <source>
        <dbReference type="SAM" id="Phobius"/>
    </source>
</evidence>
<feature type="transmembrane region" description="Helical" evidence="9">
    <location>
        <begin position="1312"/>
        <end position="1333"/>
    </location>
</feature>
<dbReference type="InterPro" id="IPR050352">
    <property type="entry name" value="ABCG_transporters"/>
</dbReference>
<organism evidence="11 12">
    <name type="scientific">Rhizoctonia solani</name>
    <dbReference type="NCBI Taxonomy" id="456999"/>
    <lineage>
        <taxon>Eukaryota</taxon>
        <taxon>Fungi</taxon>
        <taxon>Dikarya</taxon>
        <taxon>Basidiomycota</taxon>
        <taxon>Agaricomycotina</taxon>
        <taxon>Agaricomycetes</taxon>
        <taxon>Cantharellales</taxon>
        <taxon>Ceratobasidiaceae</taxon>
        <taxon>Rhizoctonia</taxon>
    </lineage>
</organism>
<dbReference type="GO" id="GO:0016887">
    <property type="term" value="F:ATP hydrolysis activity"/>
    <property type="evidence" value="ECO:0007669"/>
    <property type="project" value="InterPro"/>
</dbReference>
<feature type="transmembrane region" description="Helical" evidence="9">
    <location>
        <begin position="1120"/>
        <end position="1137"/>
    </location>
</feature>
<dbReference type="Pfam" id="PF19055">
    <property type="entry name" value="ABC2_membrane_7"/>
    <property type="match status" value="1"/>
</dbReference>
<keyword evidence="7 9" id="KW-0472">Membrane</keyword>
<feature type="transmembrane region" description="Helical" evidence="9">
    <location>
        <begin position="679"/>
        <end position="702"/>
    </location>
</feature>
<dbReference type="SUPFAM" id="SSF52540">
    <property type="entry name" value="P-loop containing nucleoside triphosphate hydrolases"/>
    <property type="match status" value="2"/>
</dbReference>
<feature type="transmembrane region" description="Helical" evidence="9">
    <location>
        <begin position="514"/>
        <end position="535"/>
    </location>
</feature>
<protein>
    <recommendedName>
        <fullName evidence="10">ABC transporter domain-containing protein</fullName>
    </recommendedName>
</protein>
<dbReference type="GO" id="GO:0016020">
    <property type="term" value="C:membrane"/>
    <property type="evidence" value="ECO:0007669"/>
    <property type="project" value="UniProtKB-SubCell"/>
</dbReference>
<feature type="transmembrane region" description="Helical" evidence="9">
    <location>
        <begin position="547"/>
        <end position="568"/>
    </location>
</feature>
<dbReference type="GO" id="GO:0140359">
    <property type="term" value="F:ABC-type transporter activity"/>
    <property type="evidence" value="ECO:0007669"/>
    <property type="project" value="InterPro"/>
</dbReference>
<feature type="transmembrane region" description="Helical" evidence="9">
    <location>
        <begin position="433"/>
        <end position="455"/>
    </location>
</feature>
<evidence type="ECO:0000256" key="1">
    <source>
        <dbReference type="ARBA" id="ARBA00004141"/>
    </source>
</evidence>
<feature type="transmembrane region" description="Helical" evidence="9">
    <location>
        <begin position="580"/>
        <end position="598"/>
    </location>
</feature>
<dbReference type="EMBL" id="CAJMXA010003764">
    <property type="protein sequence ID" value="CAE6514119.1"/>
    <property type="molecule type" value="Genomic_DNA"/>
</dbReference>
<keyword evidence="4" id="KW-0547">Nucleotide-binding</keyword>
<dbReference type="PROSITE" id="PS50893">
    <property type="entry name" value="ABC_TRANSPORTER_2"/>
    <property type="match status" value="2"/>
</dbReference>
<evidence type="ECO:0000256" key="5">
    <source>
        <dbReference type="ARBA" id="ARBA00022840"/>
    </source>
</evidence>
<feature type="transmembrane region" description="Helical" evidence="9">
    <location>
        <begin position="1080"/>
        <end position="1100"/>
    </location>
</feature>
<evidence type="ECO:0000256" key="3">
    <source>
        <dbReference type="ARBA" id="ARBA00022692"/>
    </source>
</evidence>
<comment type="subcellular location">
    <subcellularLocation>
        <location evidence="1">Membrane</location>
        <topology evidence="1">Multi-pass membrane protein</topology>
    </subcellularLocation>
</comment>
<dbReference type="InterPro" id="IPR003593">
    <property type="entry name" value="AAA+_ATPase"/>
</dbReference>
<dbReference type="SMART" id="SM00382">
    <property type="entry name" value="AAA"/>
    <property type="match status" value="2"/>
</dbReference>
<feature type="transmembrane region" description="Helical" evidence="9">
    <location>
        <begin position="1158"/>
        <end position="1185"/>
    </location>
</feature>
<dbReference type="InterPro" id="IPR027417">
    <property type="entry name" value="P-loop_NTPase"/>
</dbReference>
<accession>A0A8H3DC35</accession>